<gene>
    <name evidence="2" type="ORF">E2C01_094756</name>
</gene>
<accession>A0A5B7K1Q1</accession>
<protein>
    <submittedName>
        <fullName evidence="2">Uncharacterized protein</fullName>
    </submittedName>
</protein>
<proteinExistence type="predicted"/>
<evidence type="ECO:0000256" key="1">
    <source>
        <dbReference type="SAM" id="MobiDB-lite"/>
    </source>
</evidence>
<comment type="caution">
    <text evidence="2">The sequence shown here is derived from an EMBL/GenBank/DDBJ whole genome shotgun (WGS) entry which is preliminary data.</text>
</comment>
<dbReference type="Proteomes" id="UP000324222">
    <property type="component" value="Unassembled WGS sequence"/>
</dbReference>
<evidence type="ECO:0000313" key="2">
    <source>
        <dbReference type="EMBL" id="MPC99347.1"/>
    </source>
</evidence>
<reference evidence="2 3" key="1">
    <citation type="submission" date="2019-05" db="EMBL/GenBank/DDBJ databases">
        <title>Another draft genome of Portunus trituberculatus and its Hox gene families provides insights of decapod evolution.</title>
        <authorList>
            <person name="Jeong J.-H."/>
            <person name="Song I."/>
            <person name="Kim S."/>
            <person name="Choi T."/>
            <person name="Kim D."/>
            <person name="Ryu S."/>
            <person name="Kim W."/>
        </authorList>
    </citation>
    <scope>NUCLEOTIDE SEQUENCE [LARGE SCALE GENOMIC DNA]</scope>
    <source>
        <tissue evidence="2">Muscle</tissue>
    </source>
</reference>
<sequence length="61" mass="6300">MLGSQRRGIGSSGGGSSAPMGPYLPVLPGSSGTTSSITRHTLQQLLVTTEILVTPQVWVMC</sequence>
<organism evidence="2 3">
    <name type="scientific">Portunus trituberculatus</name>
    <name type="common">Swimming crab</name>
    <name type="synonym">Neptunus trituberculatus</name>
    <dbReference type="NCBI Taxonomy" id="210409"/>
    <lineage>
        <taxon>Eukaryota</taxon>
        <taxon>Metazoa</taxon>
        <taxon>Ecdysozoa</taxon>
        <taxon>Arthropoda</taxon>
        <taxon>Crustacea</taxon>
        <taxon>Multicrustacea</taxon>
        <taxon>Malacostraca</taxon>
        <taxon>Eumalacostraca</taxon>
        <taxon>Eucarida</taxon>
        <taxon>Decapoda</taxon>
        <taxon>Pleocyemata</taxon>
        <taxon>Brachyura</taxon>
        <taxon>Eubrachyura</taxon>
        <taxon>Portunoidea</taxon>
        <taxon>Portunidae</taxon>
        <taxon>Portuninae</taxon>
        <taxon>Portunus</taxon>
    </lineage>
</organism>
<dbReference type="AlphaFoldDB" id="A0A5B7K1Q1"/>
<evidence type="ECO:0000313" key="3">
    <source>
        <dbReference type="Proteomes" id="UP000324222"/>
    </source>
</evidence>
<keyword evidence="3" id="KW-1185">Reference proteome</keyword>
<dbReference type="EMBL" id="VSRR010117972">
    <property type="protein sequence ID" value="MPC99347.1"/>
    <property type="molecule type" value="Genomic_DNA"/>
</dbReference>
<name>A0A5B7K1Q1_PORTR</name>
<feature type="region of interest" description="Disordered" evidence="1">
    <location>
        <begin position="1"/>
        <end position="35"/>
    </location>
</feature>